<evidence type="ECO:0000313" key="2">
    <source>
        <dbReference type="Proteomes" id="UP000543836"/>
    </source>
</evidence>
<proteinExistence type="predicted"/>
<dbReference type="EMBL" id="JACIIG010000004">
    <property type="protein sequence ID" value="MBB4568262.1"/>
    <property type="molecule type" value="Genomic_DNA"/>
</dbReference>
<dbReference type="AlphaFoldDB" id="A0A7W7EKC3"/>
<name>A0A7W7EKC3_9HYPH</name>
<protein>
    <submittedName>
        <fullName evidence="1">Uncharacterized protein</fullName>
    </submittedName>
</protein>
<keyword evidence="2" id="KW-1185">Reference proteome</keyword>
<organism evidence="1 2">
    <name type="scientific">Rhizobium leucaenae</name>
    <dbReference type="NCBI Taxonomy" id="29450"/>
    <lineage>
        <taxon>Bacteria</taxon>
        <taxon>Pseudomonadati</taxon>
        <taxon>Pseudomonadota</taxon>
        <taxon>Alphaproteobacteria</taxon>
        <taxon>Hyphomicrobiales</taxon>
        <taxon>Rhizobiaceae</taxon>
        <taxon>Rhizobium/Agrobacterium group</taxon>
        <taxon>Rhizobium</taxon>
    </lineage>
</organism>
<comment type="caution">
    <text evidence="1">The sequence shown here is derived from an EMBL/GenBank/DDBJ whole genome shotgun (WGS) entry which is preliminary data.</text>
</comment>
<reference evidence="1 2" key="1">
    <citation type="submission" date="2020-08" db="EMBL/GenBank/DDBJ databases">
        <title>Genomic Encyclopedia of Type Strains, Phase IV (KMG-V): Genome sequencing to study the core and pangenomes of soil and plant-associated prokaryotes.</title>
        <authorList>
            <person name="Whitman W."/>
        </authorList>
    </citation>
    <scope>NUCLEOTIDE SEQUENCE [LARGE SCALE GENOMIC DNA]</scope>
    <source>
        <strain evidence="1 2">SEMIA 492</strain>
    </source>
</reference>
<sequence>MPSSTQFRIVQNKSLILKRTYNEQQLGKLEPIVNKTTANPRLNSSINPTRNSYLRGPFLYTAQERKSGFLVRANEIVYLILNMDAVLKVFAVKNAIDGYATFDLQERWVRHPQNGYLCFHVNDDWTGFIIL</sequence>
<accession>A0A7W7EKC3</accession>
<dbReference type="OrthoDB" id="8481967at2"/>
<dbReference type="Proteomes" id="UP000543836">
    <property type="component" value="Unassembled WGS sequence"/>
</dbReference>
<gene>
    <name evidence="1" type="ORF">GGE60_002373</name>
</gene>
<dbReference type="RefSeq" id="WP_028754841.1">
    <property type="nucleotide sequence ID" value="NZ_JACIIG010000004.1"/>
</dbReference>
<dbReference type="GeneID" id="32531501"/>
<evidence type="ECO:0000313" key="1">
    <source>
        <dbReference type="EMBL" id="MBB4568262.1"/>
    </source>
</evidence>